<organism evidence="6 7">
    <name type="scientific">Carex littledalei</name>
    <dbReference type="NCBI Taxonomy" id="544730"/>
    <lineage>
        <taxon>Eukaryota</taxon>
        <taxon>Viridiplantae</taxon>
        <taxon>Streptophyta</taxon>
        <taxon>Embryophyta</taxon>
        <taxon>Tracheophyta</taxon>
        <taxon>Spermatophyta</taxon>
        <taxon>Magnoliopsida</taxon>
        <taxon>Liliopsida</taxon>
        <taxon>Poales</taxon>
        <taxon>Cyperaceae</taxon>
        <taxon>Cyperoideae</taxon>
        <taxon>Cariceae</taxon>
        <taxon>Carex</taxon>
        <taxon>Carex subgen. Euthyceras</taxon>
    </lineage>
</organism>
<dbReference type="InterPro" id="IPR036514">
    <property type="entry name" value="SGNH_hydro_sf"/>
</dbReference>
<evidence type="ECO:0000313" key="6">
    <source>
        <dbReference type="EMBL" id="KAF3334287.1"/>
    </source>
</evidence>
<accession>A0A833VCS0</accession>
<sequence length="379" mass="42045">MDSYQALLILNIFLLLKFTLATPCNFPAIFNFGDSNSDTGGLSAAFGAAPPPNGETFFKKPAGRYCDGRLVIDFIANSLGLPYLDAYLDSIGTNFSHGANFATAGSTIRRENRTLFQSGFSPFSLDVQTWQFNQFINRSQFAYEKGGVYREILPTQDIFSKALYTFDIGQNDLTSGYFTNMTTNEVKGYLPDLMQRFTNLVKVIHDLGGRYFWIHSTGPIGCLPYVLVRVPAIAAKKDQVGCGEVFNEVAQLFNAKLKETVAQLRKDLPSATFTYVDVYSAKYEMFKNPAKHGFEEPLISCCGHGGKYNYDVNAGCGATIRVNNTEILIGKSCPEPLKKVCWDGIHYTEAANRFIFEQIADGKFSDPPVPLKLACLHKV</sequence>
<evidence type="ECO:0000256" key="3">
    <source>
        <dbReference type="ARBA" id="ARBA00022801"/>
    </source>
</evidence>
<dbReference type="InterPro" id="IPR001087">
    <property type="entry name" value="GDSL"/>
</dbReference>
<evidence type="ECO:0000256" key="1">
    <source>
        <dbReference type="ARBA" id="ARBA00008668"/>
    </source>
</evidence>
<evidence type="ECO:0000256" key="4">
    <source>
        <dbReference type="ARBA" id="ARBA00023180"/>
    </source>
</evidence>
<dbReference type="AlphaFoldDB" id="A0A833VCS0"/>
<dbReference type="CDD" id="cd01837">
    <property type="entry name" value="SGNH_plant_lipase_like"/>
    <property type="match status" value="1"/>
</dbReference>
<keyword evidence="7" id="KW-1185">Reference proteome</keyword>
<evidence type="ECO:0000256" key="2">
    <source>
        <dbReference type="ARBA" id="ARBA00022729"/>
    </source>
</evidence>
<evidence type="ECO:0000256" key="5">
    <source>
        <dbReference type="SAM" id="SignalP"/>
    </source>
</evidence>
<name>A0A833VCS0_9POAL</name>
<dbReference type="Gene3D" id="3.40.50.1110">
    <property type="entry name" value="SGNH hydrolase"/>
    <property type="match status" value="1"/>
</dbReference>
<feature type="chain" id="PRO_5032970537" evidence="5">
    <location>
        <begin position="22"/>
        <end position="379"/>
    </location>
</feature>
<keyword evidence="2 5" id="KW-0732">Signal</keyword>
<dbReference type="EMBL" id="SWLB01000009">
    <property type="protein sequence ID" value="KAF3334287.1"/>
    <property type="molecule type" value="Genomic_DNA"/>
</dbReference>
<feature type="signal peptide" evidence="5">
    <location>
        <begin position="1"/>
        <end position="21"/>
    </location>
</feature>
<dbReference type="PANTHER" id="PTHR22835">
    <property type="entry name" value="ZINC FINGER FYVE DOMAIN CONTAINING PROTEIN"/>
    <property type="match status" value="1"/>
</dbReference>
<comment type="similarity">
    <text evidence="1">Belongs to the 'GDSL' lipolytic enzyme family.</text>
</comment>
<dbReference type="Pfam" id="PF00657">
    <property type="entry name" value="Lipase_GDSL"/>
    <property type="match status" value="1"/>
</dbReference>
<dbReference type="Proteomes" id="UP000623129">
    <property type="component" value="Unassembled WGS sequence"/>
</dbReference>
<dbReference type="InterPro" id="IPR035669">
    <property type="entry name" value="SGNH_plant_lipase-like"/>
</dbReference>
<comment type="caution">
    <text evidence="6">The sequence shown here is derived from an EMBL/GenBank/DDBJ whole genome shotgun (WGS) entry which is preliminary data.</text>
</comment>
<keyword evidence="3" id="KW-0378">Hydrolase</keyword>
<dbReference type="PANTHER" id="PTHR22835:SF588">
    <property type="entry name" value="ALPHA-L-FUCOSIDASE 3"/>
    <property type="match status" value="1"/>
</dbReference>
<dbReference type="SUPFAM" id="SSF52266">
    <property type="entry name" value="SGNH hydrolase"/>
    <property type="match status" value="1"/>
</dbReference>
<dbReference type="GO" id="GO:0016788">
    <property type="term" value="F:hydrolase activity, acting on ester bonds"/>
    <property type="evidence" value="ECO:0007669"/>
    <property type="project" value="InterPro"/>
</dbReference>
<proteinExistence type="inferred from homology"/>
<reference evidence="6" key="1">
    <citation type="submission" date="2020-01" db="EMBL/GenBank/DDBJ databases">
        <title>Genome sequence of Kobresia littledalei, the first chromosome-level genome in the family Cyperaceae.</title>
        <authorList>
            <person name="Qu G."/>
        </authorList>
    </citation>
    <scope>NUCLEOTIDE SEQUENCE</scope>
    <source>
        <strain evidence="6">C.B.Clarke</strain>
        <tissue evidence="6">Leaf</tissue>
    </source>
</reference>
<keyword evidence="4" id="KW-0325">Glycoprotein</keyword>
<dbReference type="OrthoDB" id="1600564at2759"/>
<gene>
    <name evidence="6" type="ORF">FCM35_KLT20891</name>
</gene>
<protein>
    <submittedName>
        <fullName evidence="6">Alpha-L-fucosidase 3</fullName>
    </submittedName>
</protein>
<evidence type="ECO:0000313" key="7">
    <source>
        <dbReference type="Proteomes" id="UP000623129"/>
    </source>
</evidence>